<dbReference type="SUPFAM" id="SSF53448">
    <property type="entry name" value="Nucleotide-diphospho-sugar transferases"/>
    <property type="match status" value="1"/>
</dbReference>
<name>A0A514LLX4_9BACI</name>
<dbReference type="KEGG" id="sale:EPH95_18210"/>
<dbReference type="Pfam" id="PF00535">
    <property type="entry name" value="Glycos_transf_2"/>
    <property type="match status" value="1"/>
</dbReference>
<keyword evidence="2" id="KW-0808">Transferase</keyword>
<proteinExistence type="predicted"/>
<evidence type="ECO:0000313" key="3">
    <source>
        <dbReference type="Proteomes" id="UP000319756"/>
    </source>
</evidence>
<sequence length="230" mass="25976">MINIGMATVPSRFHQLQMIVPSLLKQCDKMFIHVNGASDCPTFLKKEKKIRLTFSNRNKGGQMALRGVPQTSGYYFCVDDDLLYPDDYVDKMITFMKKYDDQVIACVHGSNFNAYAPVRNVFKNKTEVYVSYKGLTVPRRVMIPGVGTACMHTKSFSISPMDFAHKNMRDAVVACKAAKEGISVVAIDRGENWIKKIPVRTEIAKNQAYHGCIDQLIAKHLPYFKQIPKG</sequence>
<reference evidence="3" key="1">
    <citation type="submission" date="2019-01" db="EMBL/GenBank/DDBJ databases">
        <title>Genomic analysis of Salicibibacter sp. NKC3-5.</title>
        <authorList>
            <person name="Oh Y.J."/>
        </authorList>
    </citation>
    <scope>NUCLEOTIDE SEQUENCE [LARGE SCALE GENOMIC DNA]</scope>
    <source>
        <strain evidence="3">NKC3-5</strain>
    </source>
</reference>
<dbReference type="GO" id="GO:0016740">
    <property type="term" value="F:transferase activity"/>
    <property type="evidence" value="ECO:0007669"/>
    <property type="project" value="UniProtKB-KW"/>
</dbReference>
<dbReference type="OrthoDB" id="9802649at2"/>
<dbReference type="EMBL" id="CP035485">
    <property type="protein sequence ID" value="QDI92864.1"/>
    <property type="molecule type" value="Genomic_DNA"/>
</dbReference>
<keyword evidence="3" id="KW-1185">Reference proteome</keyword>
<dbReference type="RefSeq" id="WP_142091359.1">
    <property type="nucleotide sequence ID" value="NZ_CP035485.1"/>
</dbReference>
<feature type="domain" description="Glycosyltransferase 2-like" evidence="1">
    <location>
        <begin position="22"/>
        <end position="112"/>
    </location>
</feature>
<accession>A0A514LLX4</accession>
<protein>
    <submittedName>
        <fullName evidence="2">Glycosyltransferase</fullName>
    </submittedName>
</protein>
<evidence type="ECO:0000259" key="1">
    <source>
        <dbReference type="Pfam" id="PF00535"/>
    </source>
</evidence>
<dbReference type="Gene3D" id="3.90.550.10">
    <property type="entry name" value="Spore Coat Polysaccharide Biosynthesis Protein SpsA, Chain A"/>
    <property type="match status" value="1"/>
</dbReference>
<organism evidence="2 3">
    <name type="scientific">Salicibibacter halophilus</name>
    <dbReference type="NCBI Taxonomy" id="2502791"/>
    <lineage>
        <taxon>Bacteria</taxon>
        <taxon>Bacillati</taxon>
        <taxon>Bacillota</taxon>
        <taxon>Bacilli</taxon>
        <taxon>Bacillales</taxon>
        <taxon>Bacillaceae</taxon>
        <taxon>Salicibibacter</taxon>
    </lineage>
</organism>
<evidence type="ECO:0000313" key="2">
    <source>
        <dbReference type="EMBL" id="QDI92864.1"/>
    </source>
</evidence>
<gene>
    <name evidence="2" type="ORF">EPH95_18210</name>
</gene>
<dbReference type="Proteomes" id="UP000319756">
    <property type="component" value="Chromosome"/>
</dbReference>
<dbReference type="InterPro" id="IPR001173">
    <property type="entry name" value="Glyco_trans_2-like"/>
</dbReference>
<dbReference type="InterPro" id="IPR029044">
    <property type="entry name" value="Nucleotide-diphossugar_trans"/>
</dbReference>
<dbReference type="AlphaFoldDB" id="A0A514LLX4"/>